<proteinExistence type="predicted"/>
<keyword evidence="2" id="KW-1185">Reference proteome</keyword>
<accession>A0A183THW0</accession>
<dbReference type="EMBL" id="UYSU01040614">
    <property type="protein sequence ID" value="VDM02444.1"/>
    <property type="molecule type" value="Genomic_DNA"/>
</dbReference>
<evidence type="ECO:0000313" key="2">
    <source>
        <dbReference type="Proteomes" id="UP000275846"/>
    </source>
</evidence>
<gene>
    <name evidence="1" type="ORF">SSLN_LOCUS16058</name>
</gene>
<dbReference type="WBParaSite" id="SSLN_0001666601-mRNA-1">
    <property type="protein sequence ID" value="SSLN_0001666601-mRNA-1"/>
    <property type="gene ID" value="SSLN_0001666601"/>
</dbReference>
<evidence type="ECO:0000313" key="3">
    <source>
        <dbReference type="WBParaSite" id="SSLN_0001666601-mRNA-1"/>
    </source>
</evidence>
<protein>
    <submittedName>
        <fullName evidence="3">Amidase domain-containing protein</fullName>
    </submittedName>
</protein>
<name>A0A183THW0_SCHSO</name>
<dbReference type="AlphaFoldDB" id="A0A183THW0"/>
<dbReference type="Proteomes" id="UP000275846">
    <property type="component" value="Unassembled WGS sequence"/>
</dbReference>
<organism evidence="3">
    <name type="scientific">Schistocephalus solidus</name>
    <name type="common">Tapeworm</name>
    <dbReference type="NCBI Taxonomy" id="70667"/>
    <lineage>
        <taxon>Eukaryota</taxon>
        <taxon>Metazoa</taxon>
        <taxon>Spiralia</taxon>
        <taxon>Lophotrochozoa</taxon>
        <taxon>Platyhelminthes</taxon>
        <taxon>Cestoda</taxon>
        <taxon>Eucestoda</taxon>
        <taxon>Diphyllobothriidea</taxon>
        <taxon>Diphyllobothriidae</taxon>
        <taxon>Schistocephalus</taxon>
    </lineage>
</organism>
<reference evidence="3" key="1">
    <citation type="submission" date="2016-06" db="UniProtKB">
        <authorList>
            <consortium name="WormBaseParasite"/>
        </authorList>
    </citation>
    <scope>IDENTIFICATION</scope>
</reference>
<evidence type="ECO:0000313" key="1">
    <source>
        <dbReference type="EMBL" id="VDM02444.1"/>
    </source>
</evidence>
<sequence>MTSQMFRLSQFDEVSKFLGTLAASDNLVVNAPVAVSNRYPALTCGYSKLVPPSGYTPGNRHDLRAKLGEGLRCGVCLRGVGVLGRGSTTQIAFGRSICLVQVVNAPVAASNLYSTLTCGSSKLGSSQWPHTWQPSRPAG</sequence>
<reference evidence="1 2" key="2">
    <citation type="submission" date="2018-11" db="EMBL/GenBank/DDBJ databases">
        <authorList>
            <consortium name="Pathogen Informatics"/>
        </authorList>
    </citation>
    <scope>NUCLEOTIDE SEQUENCE [LARGE SCALE GENOMIC DNA]</scope>
    <source>
        <strain evidence="1 2">NST_G2</strain>
    </source>
</reference>